<gene>
    <name evidence="9" type="ORF">KVV02_008715</name>
</gene>
<name>A0A9P8D251_MORAP</name>
<sequence length="193" mass="21861">MSIVSITRVDVLDNPTHFANPYQFEITFECIAPLAAVDLEWKIIYVGSANSNAHDQVLESIMVGPVPVGVNKFVFMAEAPKPELIPHNDIVGVTVILITCSYQDKEFVRIGYYVNNDYLEEALRENPPEEIAYEKLYRSILAEKPRVTRFPINWDNPMEEEQPPAQTEEQVQEMEAALKAQALSGGDWEDMEA</sequence>
<dbReference type="PANTHER" id="PTHR12040:SF0">
    <property type="entry name" value="HISTONE CHAPERONE ASF1"/>
    <property type="match status" value="1"/>
</dbReference>
<proteinExistence type="inferred from homology"/>
<evidence type="ECO:0000256" key="5">
    <source>
        <dbReference type="ARBA" id="ARBA00023186"/>
    </source>
</evidence>
<keyword evidence="5" id="KW-0143">Chaperone</keyword>
<dbReference type="EMBL" id="JAIFTL010000009">
    <property type="protein sequence ID" value="KAG9327085.1"/>
    <property type="molecule type" value="Genomic_DNA"/>
</dbReference>
<accession>A0A9P8D251</accession>
<comment type="similarity">
    <text evidence="2">Belongs to the ASF1 family.</text>
</comment>
<dbReference type="InterPro" id="IPR036747">
    <property type="entry name" value="ASF1-like_sf"/>
</dbReference>
<evidence type="ECO:0000256" key="8">
    <source>
        <dbReference type="SAM" id="MobiDB-lite"/>
    </source>
</evidence>
<evidence type="ECO:0000256" key="6">
    <source>
        <dbReference type="ARBA" id="ARBA00023242"/>
    </source>
</evidence>
<keyword evidence="6" id="KW-0539">Nucleus</keyword>
<dbReference type="FunFam" id="2.60.40.1490:FF:000001">
    <property type="entry name" value="Histone chaperone ASF1"/>
    <property type="match status" value="1"/>
</dbReference>
<reference evidence="9" key="1">
    <citation type="submission" date="2021-07" db="EMBL/GenBank/DDBJ databases">
        <title>Draft genome of Mortierella alpina, strain LL118, isolated from an aspen leaf litter sample.</title>
        <authorList>
            <person name="Yang S."/>
            <person name="Vinatzer B.A."/>
        </authorList>
    </citation>
    <scope>NUCLEOTIDE SEQUENCE</scope>
    <source>
        <strain evidence="9">LL118</strain>
    </source>
</reference>
<evidence type="ECO:0000313" key="10">
    <source>
        <dbReference type="Proteomes" id="UP000717515"/>
    </source>
</evidence>
<comment type="caution">
    <text evidence="9">The sequence shown here is derived from an EMBL/GenBank/DDBJ whole genome shotgun (WGS) entry which is preliminary data.</text>
</comment>
<evidence type="ECO:0000256" key="3">
    <source>
        <dbReference type="ARBA" id="ARBA00023015"/>
    </source>
</evidence>
<evidence type="ECO:0000313" key="9">
    <source>
        <dbReference type="EMBL" id="KAG9327085.1"/>
    </source>
</evidence>
<dbReference type="AlphaFoldDB" id="A0A9P8D251"/>
<dbReference type="Pfam" id="PF04729">
    <property type="entry name" value="ASF1_hist_chap"/>
    <property type="match status" value="1"/>
</dbReference>
<dbReference type="GO" id="GO:0006335">
    <property type="term" value="P:DNA replication-dependent chromatin assembly"/>
    <property type="evidence" value="ECO:0007669"/>
    <property type="project" value="TreeGrafter"/>
</dbReference>
<evidence type="ECO:0000256" key="1">
    <source>
        <dbReference type="ARBA" id="ARBA00004123"/>
    </source>
</evidence>
<dbReference type="GO" id="GO:0000785">
    <property type="term" value="C:chromatin"/>
    <property type="evidence" value="ECO:0007669"/>
    <property type="project" value="TreeGrafter"/>
</dbReference>
<dbReference type="PANTHER" id="PTHR12040">
    <property type="entry name" value="ANTI-SILENCING PROTEIN 1"/>
    <property type="match status" value="1"/>
</dbReference>
<dbReference type="InterPro" id="IPR006818">
    <property type="entry name" value="ASF1-like"/>
</dbReference>
<dbReference type="GO" id="GO:0005634">
    <property type="term" value="C:nucleus"/>
    <property type="evidence" value="ECO:0007669"/>
    <property type="project" value="UniProtKB-SubCell"/>
</dbReference>
<dbReference type="Proteomes" id="UP000717515">
    <property type="component" value="Unassembled WGS sequence"/>
</dbReference>
<dbReference type="SUPFAM" id="SSF101546">
    <property type="entry name" value="ASF1-like"/>
    <property type="match status" value="1"/>
</dbReference>
<protein>
    <recommendedName>
        <fullName evidence="7">Anti-silencing function protein 1</fullName>
    </recommendedName>
</protein>
<feature type="region of interest" description="Disordered" evidence="8">
    <location>
        <begin position="154"/>
        <end position="173"/>
    </location>
</feature>
<dbReference type="Gene3D" id="2.60.40.1490">
    <property type="entry name" value="Histone chaperone ASF1-like"/>
    <property type="match status" value="1"/>
</dbReference>
<dbReference type="GO" id="GO:0042393">
    <property type="term" value="F:histone binding"/>
    <property type="evidence" value="ECO:0007669"/>
    <property type="project" value="TreeGrafter"/>
</dbReference>
<organism evidence="9 10">
    <name type="scientific">Mortierella alpina</name>
    <name type="common">Oleaginous fungus</name>
    <name type="synonym">Mortierella renispora</name>
    <dbReference type="NCBI Taxonomy" id="64518"/>
    <lineage>
        <taxon>Eukaryota</taxon>
        <taxon>Fungi</taxon>
        <taxon>Fungi incertae sedis</taxon>
        <taxon>Mucoromycota</taxon>
        <taxon>Mortierellomycotina</taxon>
        <taxon>Mortierellomycetes</taxon>
        <taxon>Mortierellales</taxon>
        <taxon>Mortierellaceae</taxon>
        <taxon>Mortierella</taxon>
    </lineage>
</organism>
<keyword evidence="4" id="KW-0804">Transcription</keyword>
<evidence type="ECO:0000256" key="7">
    <source>
        <dbReference type="ARBA" id="ARBA00032776"/>
    </source>
</evidence>
<keyword evidence="3" id="KW-0805">Transcription regulation</keyword>
<comment type="subcellular location">
    <subcellularLocation>
        <location evidence="1">Nucleus</location>
    </subcellularLocation>
</comment>
<evidence type="ECO:0000256" key="4">
    <source>
        <dbReference type="ARBA" id="ARBA00023163"/>
    </source>
</evidence>
<evidence type="ECO:0000256" key="2">
    <source>
        <dbReference type="ARBA" id="ARBA00006051"/>
    </source>
</evidence>